<organism evidence="1 2">
    <name type="scientific">Phytohabitans suffuscus</name>
    <dbReference type="NCBI Taxonomy" id="624315"/>
    <lineage>
        <taxon>Bacteria</taxon>
        <taxon>Bacillati</taxon>
        <taxon>Actinomycetota</taxon>
        <taxon>Actinomycetes</taxon>
        <taxon>Micromonosporales</taxon>
        <taxon>Micromonosporaceae</taxon>
    </lineage>
</organism>
<gene>
    <name evidence="1" type="ORF">Psuf_029660</name>
</gene>
<proteinExistence type="predicted"/>
<reference evidence="1 2" key="1">
    <citation type="submission" date="2020-03" db="EMBL/GenBank/DDBJ databases">
        <title>Whole genome shotgun sequence of Phytohabitans suffuscus NBRC 105367.</title>
        <authorList>
            <person name="Komaki H."/>
            <person name="Tamura T."/>
        </authorList>
    </citation>
    <scope>NUCLEOTIDE SEQUENCE [LARGE SCALE GENOMIC DNA]</scope>
    <source>
        <strain evidence="1 2">NBRC 105367</strain>
    </source>
</reference>
<reference evidence="1 2" key="2">
    <citation type="submission" date="2020-03" db="EMBL/GenBank/DDBJ databases">
        <authorList>
            <person name="Ichikawa N."/>
            <person name="Kimura A."/>
            <person name="Kitahashi Y."/>
            <person name="Uohara A."/>
        </authorList>
    </citation>
    <scope>NUCLEOTIDE SEQUENCE [LARGE SCALE GENOMIC DNA]</scope>
    <source>
        <strain evidence="1 2">NBRC 105367</strain>
    </source>
</reference>
<sequence length="182" mass="18898">MRRVAQLVARGLLRSRVGVALVLAVVVLGVVGAAKVFSGSAGAEPGLNGAPDQPILTVSATIANDGLASPEPTPSPKVSPGTAVPATVAEAFGRAWVNHRDVTQEEWYAGLIPHCTETLAAKLAGVDPAGVPAERLTGEPVLIPYADEIVDATIRVDSGLLRLRLTAVDGRWLVDGIDWERG</sequence>
<dbReference type="Proteomes" id="UP000503011">
    <property type="component" value="Chromosome"/>
</dbReference>
<evidence type="ECO:0000313" key="2">
    <source>
        <dbReference type="Proteomes" id="UP000503011"/>
    </source>
</evidence>
<evidence type="ECO:0000313" key="1">
    <source>
        <dbReference type="EMBL" id="BCB85653.1"/>
    </source>
</evidence>
<protein>
    <submittedName>
        <fullName evidence="1">Uncharacterized protein</fullName>
    </submittedName>
</protein>
<name>A0A6F8YHY6_9ACTN</name>
<accession>A0A6F8YHY6</accession>
<dbReference type="KEGG" id="psuu:Psuf_029660"/>
<dbReference type="EMBL" id="AP022871">
    <property type="protein sequence ID" value="BCB85653.1"/>
    <property type="molecule type" value="Genomic_DNA"/>
</dbReference>
<keyword evidence="2" id="KW-1185">Reference proteome</keyword>
<dbReference type="AlphaFoldDB" id="A0A6F8YHY6"/>